<evidence type="ECO:0000256" key="9">
    <source>
        <dbReference type="ARBA" id="ARBA00023098"/>
    </source>
</evidence>
<evidence type="ECO:0000256" key="4">
    <source>
        <dbReference type="ARBA" id="ARBA00022528"/>
    </source>
</evidence>
<dbReference type="PANTHER" id="PTHR31727">
    <property type="entry name" value="OLEOYL-ACYL CARRIER PROTEIN THIOESTERASE 1, CHLOROPLASTIC"/>
    <property type="match status" value="1"/>
</dbReference>
<dbReference type="Pfam" id="PF20791">
    <property type="entry name" value="Acyl-ACP_TE_C"/>
    <property type="match status" value="1"/>
</dbReference>
<keyword evidence="3" id="KW-0444">Lipid biosynthesis</keyword>
<dbReference type="Pfam" id="PF01643">
    <property type="entry name" value="Acyl-ACP_TE"/>
    <property type="match status" value="1"/>
</dbReference>
<dbReference type="InterPro" id="IPR049427">
    <property type="entry name" value="Acyl-ACP_TE_C"/>
</dbReference>
<dbReference type="GO" id="GO:0009507">
    <property type="term" value="C:chloroplast"/>
    <property type="evidence" value="ECO:0007669"/>
    <property type="project" value="UniProtKB-SubCell"/>
</dbReference>
<gene>
    <name evidence="13" type="ORF">SDC9_62163</name>
</gene>
<dbReference type="EMBL" id="VSSQ01002500">
    <property type="protein sequence ID" value="MPM15791.1"/>
    <property type="molecule type" value="Genomic_DNA"/>
</dbReference>
<dbReference type="GO" id="GO:0016297">
    <property type="term" value="F:fatty acyl-[ACP] hydrolase activity"/>
    <property type="evidence" value="ECO:0007669"/>
    <property type="project" value="InterPro"/>
</dbReference>
<evidence type="ECO:0000256" key="5">
    <source>
        <dbReference type="ARBA" id="ARBA00022640"/>
    </source>
</evidence>
<keyword evidence="9" id="KW-0443">Lipid metabolism</keyword>
<comment type="caution">
    <text evidence="13">The sequence shown here is derived from an EMBL/GenBank/DDBJ whole genome shotgun (WGS) entry which is preliminary data.</text>
</comment>
<protein>
    <recommendedName>
        <fullName evidence="14">Acyl-ACP thioesterase</fullName>
    </recommendedName>
</protein>
<organism evidence="13">
    <name type="scientific">bioreactor metagenome</name>
    <dbReference type="NCBI Taxonomy" id="1076179"/>
    <lineage>
        <taxon>unclassified sequences</taxon>
        <taxon>metagenomes</taxon>
        <taxon>ecological metagenomes</taxon>
    </lineage>
</organism>
<keyword evidence="10" id="KW-0275">Fatty acid biosynthesis</keyword>
<feature type="domain" description="Acyl-ACP thioesterase N-terminal hotdog" evidence="11">
    <location>
        <begin position="12"/>
        <end position="133"/>
    </location>
</feature>
<evidence type="ECO:0000256" key="2">
    <source>
        <dbReference type="ARBA" id="ARBA00006500"/>
    </source>
</evidence>
<evidence type="ECO:0000256" key="1">
    <source>
        <dbReference type="ARBA" id="ARBA00004229"/>
    </source>
</evidence>
<keyword evidence="7" id="KW-0276">Fatty acid metabolism</keyword>
<evidence type="ECO:0000256" key="6">
    <source>
        <dbReference type="ARBA" id="ARBA00022801"/>
    </source>
</evidence>
<evidence type="ECO:0000259" key="11">
    <source>
        <dbReference type="Pfam" id="PF01643"/>
    </source>
</evidence>
<name>A0A644XJ27_9ZZZZ</name>
<evidence type="ECO:0000256" key="3">
    <source>
        <dbReference type="ARBA" id="ARBA00022516"/>
    </source>
</evidence>
<proteinExistence type="inferred from homology"/>
<accession>A0A644XJ27</accession>
<comment type="subcellular location">
    <subcellularLocation>
        <location evidence="1">Plastid</location>
        <location evidence="1">Chloroplast</location>
    </subcellularLocation>
</comment>
<keyword evidence="8" id="KW-0809">Transit peptide</keyword>
<dbReference type="SUPFAM" id="SSF54637">
    <property type="entry name" value="Thioesterase/thiol ester dehydrase-isomerase"/>
    <property type="match status" value="2"/>
</dbReference>
<evidence type="ECO:0000256" key="10">
    <source>
        <dbReference type="ARBA" id="ARBA00023160"/>
    </source>
</evidence>
<dbReference type="PANTHER" id="PTHR31727:SF6">
    <property type="entry name" value="OLEOYL-ACYL CARRIER PROTEIN THIOESTERASE 1, CHLOROPLASTIC"/>
    <property type="match status" value="1"/>
</dbReference>
<dbReference type="InterPro" id="IPR002864">
    <property type="entry name" value="Acyl-ACP_thioesterase_NHD"/>
</dbReference>
<dbReference type="Gene3D" id="3.10.129.10">
    <property type="entry name" value="Hotdog Thioesterase"/>
    <property type="match status" value="1"/>
</dbReference>
<dbReference type="CDD" id="cd00586">
    <property type="entry name" value="4HBT"/>
    <property type="match status" value="1"/>
</dbReference>
<dbReference type="InterPro" id="IPR029069">
    <property type="entry name" value="HotDog_dom_sf"/>
</dbReference>
<keyword evidence="5" id="KW-0934">Plastid</keyword>
<dbReference type="GO" id="GO:0000036">
    <property type="term" value="F:acyl carrier activity"/>
    <property type="evidence" value="ECO:0007669"/>
    <property type="project" value="TreeGrafter"/>
</dbReference>
<evidence type="ECO:0000259" key="12">
    <source>
        <dbReference type="Pfam" id="PF20791"/>
    </source>
</evidence>
<feature type="domain" description="Acyl-ACP thioesterase-like C-terminal" evidence="12">
    <location>
        <begin position="167"/>
        <end position="226"/>
    </location>
</feature>
<keyword evidence="6" id="KW-0378">Hydrolase</keyword>
<dbReference type="AlphaFoldDB" id="A0A644XJ27"/>
<evidence type="ECO:0008006" key="14">
    <source>
        <dbReference type="Google" id="ProtNLM"/>
    </source>
</evidence>
<dbReference type="InterPro" id="IPR045023">
    <property type="entry name" value="FATA/B"/>
</dbReference>
<evidence type="ECO:0000256" key="8">
    <source>
        <dbReference type="ARBA" id="ARBA00022946"/>
    </source>
</evidence>
<comment type="similarity">
    <text evidence="2">Belongs to the acyl-ACP thioesterase family.</text>
</comment>
<keyword evidence="4" id="KW-0150">Chloroplast</keyword>
<evidence type="ECO:0000313" key="13">
    <source>
        <dbReference type="EMBL" id="MPM15791.1"/>
    </source>
</evidence>
<reference evidence="13" key="1">
    <citation type="submission" date="2019-08" db="EMBL/GenBank/DDBJ databases">
        <authorList>
            <person name="Kucharzyk K."/>
            <person name="Murdoch R.W."/>
            <person name="Higgins S."/>
            <person name="Loffler F."/>
        </authorList>
    </citation>
    <scope>NUCLEOTIDE SEQUENCE</scope>
</reference>
<sequence>MVPIFVKKNPMKSYREIFSVKSYETDHNGLFKPFSFLNHAQEMANIHAHTLGFGYDNLISTGVVWVLSRFHIKFQRLPVWKEEVSMETWHKGSDRLFGFRDFLAHDSGNNEIISATSSWLIIDYKTRRLQKIESILGTSFKGENQKDAIQEPAERLTSPKEMTFSRTRVVSLSDLDINGHTNNARYFEWAIDSLPLELTKEMTIREMWLNFNNESLPGESVDLYTSVDPDIFIEGKRGDTSIFQLKIKGQPIG</sequence>
<evidence type="ECO:0000256" key="7">
    <source>
        <dbReference type="ARBA" id="ARBA00022832"/>
    </source>
</evidence>